<evidence type="ECO:0000256" key="9">
    <source>
        <dbReference type="RuleBase" id="RU366031"/>
    </source>
</evidence>
<evidence type="ECO:0000256" key="8">
    <source>
        <dbReference type="ARBA" id="ARBA00048617"/>
    </source>
</evidence>
<evidence type="ECO:0000256" key="7">
    <source>
        <dbReference type="ARBA" id="ARBA00040167"/>
    </source>
</evidence>
<comment type="function">
    <text evidence="6 9">Catalyzes cyclization of the linear tetrapyrrole, hydroxymethylbilane, to the macrocyclic uroporphyrinogen III.</text>
</comment>
<organism evidence="11 12">
    <name type="scientific">Arthrobacter pigmenti</name>
    <dbReference type="NCBI Taxonomy" id="271432"/>
    <lineage>
        <taxon>Bacteria</taxon>
        <taxon>Bacillati</taxon>
        <taxon>Actinomycetota</taxon>
        <taxon>Actinomycetes</taxon>
        <taxon>Micrococcales</taxon>
        <taxon>Micrococcaceae</taxon>
        <taxon>Arthrobacter</taxon>
    </lineage>
</organism>
<evidence type="ECO:0000256" key="6">
    <source>
        <dbReference type="ARBA" id="ARBA00037589"/>
    </source>
</evidence>
<dbReference type="AlphaFoldDB" id="A0A846RS47"/>
<dbReference type="InterPro" id="IPR036108">
    <property type="entry name" value="4pyrrol_syn_uPrphyn_synt_sf"/>
</dbReference>
<dbReference type="UniPathway" id="UPA00251">
    <property type="reaction ID" value="UER00320"/>
</dbReference>
<keyword evidence="4 9" id="KW-0456">Lyase</keyword>
<dbReference type="InterPro" id="IPR039793">
    <property type="entry name" value="UROS/Hem4"/>
</dbReference>
<evidence type="ECO:0000313" key="12">
    <source>
        <dbReference type="Proteomes" id="UP000547458"/>
    </source>
</evidence>
<dbReference type="GO" id="GO:0006782">
    <property type="term" value="P:protoporphyrinogen IX biosynthetic process"/>
    <property type="evidence" value="ECO:0007669"/>
    <property type="project" value="UniProtKB-UniRule"/>
</dbReference>
<dbReference type="GO" id="GO:0006780">
    <property type="term" value="P:uroporphyrinogen III biosynthetic process"/>
    <property type="evidence" value="ECO:0007669"/>
    <property type="project" value="UniProtKB-UniRule"/>
</dbReference>
<gene>
    <name evidence="11" type="ORF">BJ994_002063</name>
</gene>
<dbReference type="Proteomes" id="UP000547458">
    <property type="component" value="Unassembled WGS sequence"/>
</dbReference>
<accession>A0A846RS47</accession>
<dbReference type="SUPFAM" id="SSF69618">
    <property type="entry name" value="HemD-like"/>
    <property type="match status" value="1"/>
</dbReference>
<name>A0A846RS47_9MICC</name>
<dbReference type="PANTHER" id="PTHR38042:SF1">
    <property type="entry name" value="UROPORPHYRINOGEN-III SYNTHASE, CHLOROPLASTIC"/>
    <property type="match status" value="1"/>
</dbReference>
<comment type="similarity">
    <text evidence="2 9">Belongs to the uroporphyrinogen-III synthase family.</text>
</comment>
<proteinExistence type="inferred from homology"/>
<dbReference type="EC" id="4.2.1.75" evidence="3 9"/>
<dbReference type="RefSeq" id="WP_167993876.1">
    <property type="nucleotide sequence ID" value="NZ_JAATJL010000001.1"/>
</dbReference>
<comment type="pathway">
    <text evidence="1 9">Porphyrin-containing compound metabolism; protoporphyrin-IX biosynthesis; coproporphyrinogen-III from 5-aminolevulinate: step 3/4.</text>
</comment>
<keyword evidence="5 9" id="KW-0627">Porphyrin biosynthesis</keyword>
<reference evidence="11 12" key="1">
    <citation type="submission" date="2020-03" db="EMBL/GenBank/DDBJ databases">
        <title>Sequencing the genomes of 1000 actinobacteria strains.</title>
        <authorList>
            <person name="Klenk H.-P."/>
        </authorList>
    </citation>
    <scope>NUCLEOTIDE SEQUENCE [LARGE SCALE GENOMIC DNA]</scope>
    <source>
        <strain evidence="11 12">DSM 16403</strain>
    </source>
</reference>
<evidence type="ECO:0000256" key="2">
    <source>
        <dbReference type="ARBA" id="ARBA00008133"/>
    </source>
</evidence>
<feature type="domain" description="Tetrapyrrole biosynthesis uroporphyrinogen III synthase" evidence="10">
    <location>
        <begin position="26"/>
        <end position="270"/>
    </location>
</feature>
<evidence type="ECO:0000256" key="1">
    <source>
        <dbReference type="ARBA" id="ARBA00004772"/>
    </source>
</evidence>
<evidence type="ECO:0000256" key="4">
    <source>
        <dbReference type="ARBA" id="ARBA00023239"/>
    </source>
</evidence>
<comment type="caution">
    <text evidence="11">The sequence shown here is derived from an EMBL/GenBank/DDBJ whole genome shotgun (WGS) entry which is preliminary data.</text>
</comment>
<protein>
    <recommendedName>
        <fullName evidence="7 9">Uroporphyrinogen-III synthase</fullName>
        <ecNumber evidence="3 9">4.2.1.75</ecNumber>
    </recommendedName>
</protein>
<dbReference type="InterPro" id="IPR003754">
    <property type="entry name" value="4pyrrol_synth_uPrphyn_synth"/>
</dbReference>
<dbReference type="Gene3D" id="3.40.50.10090">
    <property type="match status" value="2"/>
</dbReference>
<keyword evidence="12" id="KW-1185">Reference proteome</keyword>
<evidence type="ECO:0000256" key="5">
    <source>
        <dbReference type="ARBA" id="ARBA00023244"/>
    </source>
</evidence>
<dbReference type="PANTHER" id="PTHR38042">
    <property type="entry name" value="UROPORPHYRINOGEN-III SYNTHASE, CHLOROPLASTIC"/>
    <property type="match status" value="1"/>
</dbReference>
<dbReference type="GO" id="GO:0004852">
    <property type="term" value="F:uroporphyrinogen-III synthase activity"/>
    <property type="evidence" value="ECO:0007669"/>
    <property type="project" value="UniProtKB-UniRule"/>
</dbReference>
<dbReference type="CDD" id="cd06578">
    <property type="entry name" value="HemD"/>
    <property type="match status" value="1"/>
</dbReference>
<evidence type="ECO:0000259" key="10">
    <source>
        <dbReference type="Pfam" id="PF02602"/>
    </source>
</evidence>
<evidence type="ECO:0000313" key="11">
    <source>
        <dbReference type="EMBL" id="NJC22987.1"/>
    </source>
</evidence>
<dbReference type="EMBL" id="JAATJL010000001">
    <property type="protein sequence ID" value="NJC22987.1"/>
    <property type="molecule type" value="Genomic_DNA"/>
</dbReference>
<comment type="catalytic activity">
    <reaction evidence="8 9">
        <text>hydroxymethylbilane = uroporphyrinogen III + H2O</text>
        <dbReference type="Rhea" id="RHEA:18965"/>
        <dbReference type="ChEBI" id="CHEBI:15377"/>
        <dbReference type="ChEBI" id="CHEBI:57308"/>
        <dbReference type="ChEBI" id="CHEBI:57845"/>
        <dbReference type="EC" id="4.2.1.75"/>
    </reaction>
</comment>
<evidence type="ECO:0000256" key="3">
    <source>
        <dbReference type="ARBA" id="ARBA00013109"/>
    </source>
</evidence>
<dbReference type="Pfam" id="PF02602">
    <property type="entry name" value="HEM4"/>
    <property type="match status" value="1"/>
</dbReference>
<sequence length="285" mass="29598">MTADTGRAALDGVRVALLRTPERGAAMAEELERRGADTVLVPLIAWEFPEDTTELDRFLRAASTYDWVVLTSVTTVRVLHRRALVLGTELSELLRGVRVACVGSATRTALRELGVLAAVVPAVDQSASGLLEALPAHPARALLPQSDLAAATLGEGLERRGWTVDAVTAYATVDYPAAADRRVPDSGEPGESGKPRTELAGEELVREIAAGTIDVVVVTSPSTAERLHAIMGELPVGLVTVAIGQRTANDAAAIGLRIDAVAATPGPAGIADAVSAAVANQPRKG</sequence>